<feature type="transmembrane region" description="Helical" evidence="6">
    <location>
        <begin position="78"/>
        <end position="101"/>
    </location>
</feature>
<evidence type="ECO:0000256" key="4">
    <source>
        <dbReference type="ARBA" id="ARBA00022989"/>
    </source>
</evidence>
<keyword evidence="5 6" id="KW-0472">Membrane</keyword>
<feature type="transmembrane region" description="Helical" evidence="6">
    <location>
        <begin position="113"/>
        <end position="131"/>
    </location>
</feature>
<feature type="transmembrane region" description="Helical" evidence="6">
    <location>
        <begin position="137"/>
        <end position="158"/>
    </location>
</feature>
<proteinExistence type="predicted"/>
<feature type="transmembrane region" description="Helical" evidence="6">
    <location>
        <begin position="39"/>
        <end position="58"/>
    </location>
</feature>
<feature type="transmembrane region" description="Helical" evidence="6">
    <location>
        <begin position="565"/>
        <end position="583"/>
    </location>
</feature>
<feature type="transmembrane region" description="Helical" evidence="6">
    <location>
        <begin position="351"/>
        <end position="372"/>
    </location>
</feature>
<evidence type="ECO:0000256" key="2">
    <source>
        <dbReference type="ARBA" id="ARBA00022448"/>
    </source>
</evidence>
<dbReference type="PANTHER" id="PTHR23519">
    <property type="entry name" value="AUTOPHAGY-RELATED PROTEIN 22"/>
    <property type="match status" value="1"/>
</dbReference>
<feature type="transmembrane region" description="Helical" evidence="6">
    <location>
        <begin position="193"/>
        <end position="214"/>
    </location>
</feature>
<accession>A0A075GD72</accession>
<feature type="transmembrane region" description="Helical" evidence="6">
    <location>
        <begin position="537"/>
        <end position="559"/>
    </location>
</feature>
<keyword evidence="4 6" id="KW-1133">Transmembrane helix</keyword>
<keyword evidence="3 6" id="KW-0812">Transmembrane</keyword>
<gene>
    <name evidence="7" type="primary">UMF1</name>
</gene>
<evidence type="ECO:0000256" key="1">
    <source>
        <dbReference type="ARBA" id="ARBA00004127"/>
    </source>
</evidence>
<dbReference type="Pfam" id="PF11700">
    <property type="entry name" value="ATG22"/>
    <property type="match status" value="2"/>
</dbReference>
<evidence type="ECO:0000256" key="6">
    <source>
        <dbReference type="SAM" id="Phobius"/>
    </source>
</evidence>
<dbReference type="InterPro" id="IPR036259">
    <property type="entry name" value="MFS_trans_sf"/>
</dbReference>
<name>A0A075GD72_9EURY</name>
<dbReference type="PANTHER" id="PTHR23519:SF1">
    <property type="entry name" value="AUTOPHAGY-RELATED PROTEIN 22"/>
    <property type="match status" value="1"/>
</dbReference>
<keyword evidence="2" id="KW-0813">Transport</keyword>
<evidence type="ECO:0000313" key="7">
    <source>
        <dbReference type="EMBL" id="AIF02006.1"/>
    </source>
</evidence>
<protein>
    <submittedName>
        <fullName evidence="7">Major facilitator permease superfamily protein (UMF1)</fullName>
    </submittedName>
</protein>
<dbReference type="InterPro" id="IPR050495">
    <property type="entry name" value="ATG22/LtaA_families"/>
</dbReference>
<evidence type="ECO:0000256" key="3">
    <source>
        <dbReference type="ARBA" id="ARBA00022692"/>
    </source>
</evidence>
<evidence type="ECO:0000256" key="5">
    <source>
        <dbReference type="ARBA" id="ARBA00023136"/>
    </source>
</evidence>
<dbReference type="GO" id="GO:0012505">
    <property type="term" value="C:endomembrane system"/>
    <property type="evidence" value="ECO:0007669"/>
    <property type="project" value="UniProtKB-SubCell"/>
</dbReference>
<feature type="transmembrane region" description="Helical" evidence="6">
    <location>
        <begin position="491"/>
        <end position="516"/>
    </location>
</feature>
<dbReference type="InterPro" id="IPR024671">
    <property type="entry name" value="Atg22-like"/>
</dbReference>
<feature type="transmembrane region" description="Helical" evidence="6">
    <location>
        <begin position="318"/>
        <end position="339"/>
    </location>
</feature>
<organism evidence="7">
    <name type="scientific">uncultured marine group II/III euryarchaeote KM3_152_H07</name>
    <dbReference type="NCBI Taxonomy" id="1457895"/>
    <lineage>
        <taxon>Archaea</taxon>
        <taxon>Methanobacteriati</taxon>
        <taxon>Methanobacteriota</taxon>
        <taxon>environmental samples</taxon>
    </lineage>
</organism>
<dbReference type="EMBL" id="KF900637">
    <property type="protein sequence ID" value="AIF02006.1"/>
    <property type="molecule type" value="Genomic_DNA"/>
</dbReference>
<dbReference type="AlphaFoldDB" id="A0A075GD72"/>
<dbReference type="Gene3D" id="1.20.1250.20">
    <property type="entry name" value="MFS general substrate transporter like domains"/>
    <property type="match status" value="1"/>
</dbReference>
<reference evidence="7" key="1">
    <citation type="journal article" date="2014" name="Genome Biol. Evol.">
        <title>Pangenome evidence for extensive interdomain horizontal transfer affecting lineage core and shell genes in uncultured planktonic thaumarchaeota and euryarchaeota.</title>
        <authorList>
            <person name="Deschamps P."/>
            <person name="Zivanovic Y."/>
            <person name="Moreira D."/>
            <person name="Rodriguez-Valera F."/>
            <person name="Lopez-Garcia P."/>
        </authorList>
    </citation>
    <scope>NUCLEOTIDE SEQUENCE</scope>
</reference>
<sequence length="607" mass="65041">MGSNDRIGQIFGLDSNIGDLPDGDRKAIRGWCYYDWAKSAFETSIVVAILPVYFVTLFQHAYGSELSLAGFTFTGDSMWAWATFLSAIIIALVGPGMGVIADRAEIKMKLTKYLTWAGAGATVLLAGAYFLSSHWGFIWLFVFYVLANMGLLSATIFYNAMLPYLGERASADYQVAHRGGPVQMDDISNRAFAYGYFGGGILLAIHLAMVSILVDADGNLLGWVVPVALASSGLWWYGFALITINWVPEPPIPDPVRDLTFGSATRLALTEVRKTLGEVSRFRVLALYIVAYFFFIDGINSVTSLAGAFGAGVLGIPLVLNMAVILLVQFVAAPSAMLFTRLAGSTSTRTALTVALVGWIVVIFGAVGFAPLELAEHEEYDFQLDWDESGYEVTALSSVSLGDSDVDRAFKAEWGDILPLDVEGEIDADATGSASETRATAFLAVIDGDGRFSASASGGLLDGKTALGEDHPTSLGDGAIDAFPSFLRDYLWAPLGFGISLQWLFLGLMAGTLLGGSQGLARSIFGQMVPQTRSAEFFGFFGFFGRIAAFLGPLIYVVVTGIFDSRTAVLSLGVLVVIGAVLLQRIDVAEGIRVAHAEDERKRGSAE</sequence>
<feature type="transmembrane region" description="Helical" evidence="6">
    <location>
        <begin position="284"/>
        <end position="306"/>
    </location>
</feature>
<feature type="transmembrane region" description="Helical" evidence="6">
    <location>
        <begin position="220"/>
        <end position="247"/>
    </location>
</feature>
<dbReference type="SUPFAM" id="SSF103473">
    <property type="entry name" value="MFS general substrate transporter"/>
    <property type="match status" value="2"/>
</dbReference>
<comment type="subcellular location">
    <subcellularLocation>
        <location evidence="1">Endomembrane system</location>
        <topology evidence="1">Multi-pass membrane protein</topology>
    </subcellularLocation>
</comment>